<dbReference type="Pfam" id="PF10130">
    <property type="entry name" value="PIN_2"/>
    <property type="match status" value="1"/>
</dbReference>
<feature type="transmembrane region" description="Helical" evidence="1">
    <location>
        <begin position="12"/>
        <end position="32"/>
    </location>
</feature>
<dbReference type="InterPro" id="IPR003961">
    <property type="entry name" value="FN3_dom"/>
</dbReference>
<protein>
    <recommendedName>
        <fullName evidence="6">Fibronectin type-III domain-containing protein</fullName>
    </recommendedName>
</protein>
<dbReference type="SUPFAM" id="SSF49363">
    <property type="entry name" value="Purple acid phosphatase, N-terminal domain"/>
    <property type="match status" value="1"/>
</dbReference>
<evidence type="ECO:0008006" key="6">
    <source>
        <dbReference type="Google" id="ProtNLM"/>
    </source>
</evidence>
<comment type="caution">
    <text evidence="4">The sequence shown here is derived from an EMBL/GenBank/DDBJ whole genome shotgun (WGS) entry which is preliminary data.</text>
</comment>
<dbReference type="InterPro" id="IPR029060">
    <property type="entry name" value="PIN-like_dom_sf"/>
</dbReference>
<dbReference type="InterPro" id="IPR002716">
    <property type="entry name" value="PIN_dom"/>
</dbReference>
<evidence type="ECO:0000313" key="5">
    <source>
        <dbReference type="Proteomes" id="UP000034213"/>
    </source>
</evidence>
<keyword evidence="1" id="KW-0812">Transmembrane</keyword>
<dbReference type="AlphaFoldDB" id="A0A0G1EBW3"/>
<evidence type="ECO:0000259" key="3">
    <source>
        <dbReference type="Pfam" id="PF16656"/>
    </source>
</evidence>
<dbReference type="InterPro" id="IPR008963">
    <property type="entry name" value="Purple_acid_Pase-like_N"/>
</dbReference>
<dbReference type="InterPro" id="IPR015914">
    <property type="entry name" value="PAPs_N"/>
</dbReference>
<dbReference type="Proteomes" id="UP000034213">
    <property type="component" value="Unassembled WGS sequence"/>
</dbReference>
<reference evidence="4 5" key="1">
    <citation type="journal article" date="2015" name="Nature">
        <title>rRNA introns, odd ribosomes, and small enigmatic genomes across a large radiation of phyla.</title>
        <authorList>
            <person name="Brown C.T."/>
            <person name="Hug L.A."/>
            <person name="Thomas B.C."/>
            <person name="Sharon I."/>
            <person name="Castelle C.J."/>
            <person name="Singh A."/>
            <person name="Wilkins M.J."/>
            <person name="Williams K.H."/>
            <person name="Banfield J.F."/>
        </authorList>
    </citation>
    <scope>NUCLEOTIDE SEQUENCE [LARGE SCALE GENOMIC DNA]</scope>
</reference>
<accession>A0A0G1EBW3</accession>
<dbReference type="SUPFAM" id="SSF88723">
    <property type="entry name" value="PIN domain-like"/>
    <property type="match status" value="1"/>
</dbReference>
<sequence>MLTNPKITKIHFPTALGLLILLIAIGAGIYFVKTRSGVKPEAAAEVTPEQVRITNITDAGFSVSWITGRETTGSIKFGEKINELKQPALDDRDQLSGGKAAVEVHHVTLKNLLPTTKYYFKIESGGKQFDNKGKPFEVFMLNKMVGLFEFVAPEFLFFEIGKRMDKLLAKSRLSKEEISDIFSFLKREIDFVSPEKFEDKAEEARKKAPHLKDVSFVALALKLDCKILSGDKGIKKSLPDRIITPSEAIGMLLGKHA</sequence>
<organism evidence="4 5">
    <name type="scientific">Candidatus Beckwithbacteria bacterium GW2011_GWA2_43_10</name>
    <dbReference type="NCBI Taxonomy" id="1618369"/>
    <lineage>
        <taxon>Bacteria</taxon>
        <taxon>Candidatus Beckwithiibacteriota</taxon>
    </lineage>
</organism>
<dbReference type="STRING" id="1618369.UV54_C0003G0001"/>
<gene>
    <name evidence="4" type="ORF">UV54_C0003G0001</name>
</gene>
<dbReference type="Pfam" id="PF16656">
    <property type="entry name" value="Pur_ac_phosph_N"/>
    <property type="match status" value="1"/>
</dbReference>
<evidence type="ECO:0000256" key="1">
    <source>
        <dbReference type="SAM" id="Phobius"/>
    </source>
</evidence>
<dbReference type="Gene3D" id="3.40.50.1010">
    <property type="entry name" value="5'-nuclease"/>
    <property type="match status" value="1"/>
</dbReference>
<dbReference type="GO" id="GO:0003993">
    <property type="term" value="F:acid phosphatase activity"/>
    <property type="evidence" value="ECO:0007669"/>
    <property type="project" value="InterPro"/>
</dbReference>
<dbReference type="GO" id="GO:0046872">
    <property type="term" value="F:metal ion binding"/>
    <property type="evidence" value="ECO:0007669"/>
    <property type="project" value="InterPro"/>
</dbReference>
<dbReference type="EMBL" id="LCEW01000003">
    <property type="protein sequence ID" value="KKS80546.1"/>
    <property type="molecule type" value="Genomic_DNA"/>
</dbReference>
<dbReference type="CDD" id="cd00063">
    <property type="entry name" value="FN3"/>
    <property type="match status" value="1"/>
</dbReference>
<dbReference type="Gene3D" id="2.60.40.380">
    <property type="entry name" value="Purple acid phosphatase-like, N-terminal"/>
    <property type="match status" value="1"/>
</dbReference>
<feature type="domain" description="PIN" evidence="2">
    <location>
        <begin position="148"/>
        <end position="233"/>
    </location>
</feature>
<evidence type="ECO:0000313" key="4">
    <source>
        <dbReference type="EMBL" id="KKS80546.1"/>
    </source>
</evidence>
<evidence type="ECO:0000259" key="2">
    <source>
        <dbReference type="Pfam" id="PF10130"/>
    </source>
</evidence>
<keyword evidence="1" id="KW-0472">Membrane</keyword>
<feature type="domain" description="Purple acid phosphatase N-terminal" evidence="3">
    <location>
        <begin position="48"/>
        <end position="126"/>
    </location>
</feature>
<proteinExistence type="predicted"/>
<name>A0A0G1EBW3_9BACT</name>
<keyword evidence="1" id="KW-1133">Transmembrane helix</keyword>